<accession>A0ACB9C5L8</accession>
<evidence type="ECO:0000313" key="2">
    <source>
        <dbReference type="Proteomes" id="UP001055879"/>
    </source>
</evidence>
<proteinExistence type="predicted"/>
<gene>
    <name evidence="1" type="ORF">L6452_18250</name>
</gene>
<organism evidence="1 2">
    <name type="scientific">Arctium lappa</name>
    <name type="common">Greater burdock</name>
    <name type="synonym">Lappa major</name>
    <dbReference type="NCBI Taxonomy" id="4217"/>
    <lineage>
        <taxon>Eukaryota</taxon>
        <taxon>Viridiplantae</taxon>
        <taxon>Streptophyta</taxon>
        <taxon>Embryophyta</taxon>
        <taxon>Tracheophyta</taxon>
        <taxon>Spermatophyta</taxon>
        <taxon>Magnoliopsida</taxon>
        <taxon>eudicotyledons</taxon>
        <taxon>Gunneridae</taxon>
        <taxon>Pentapetalae</taxon>
        <taxon>asterids</taxon>
        <taxon>campanulids</taxon>
        <taxon>Asterales</taxon>
        <taxon>Asteraceae</taxon>
        <taxon>Carduoideae</taxon>
        <taxon>Cardueae</taxon>
        <taxon>Arctiinae</taxon>
        <taxon>Arctium</taxon>
    </lineage>
</organism>
<reference evidence="1 2" key="2">
    <citation type="journal article" date="2022" name="Mol. Ecol. Resour.">
        <title>The genomes of chicory, endive, great burdock and yacon provide insights into Asteraceae paleo-polyploidization history and plant inulin production.</title>
        <authorList>
            <person name="Fan W."/>
            <person name="Wang S."/>
            <person name="Wang H."/>
            <person name="Wang A."/>
            <person name="Jiang F."/>
            <person name="Liu H."/>
            <person name="Zhao H."/>
            <person name="Xu D."/>
            <person name="Zhang Y."/>
        </authorList>
    </citation>
    <scope>NUCLEOTIDE SEQUENCE [LARGE SCALE GENOMIC DNA]</scope>
    <source>
        <strain evidence="2">cv. Niubang</strain>
    </source>
</reference>
<keyword evidence="2" id="KW-1185">Reference proteome</keyword>
<evidence type="ECO:0000313" key="1">
    <source>
        <dbReference type="EMBL" id="KAI3729589.1"/>
    </source>
</evidence>
<sequence>MQGSSSFLAIYDHVTWYFFLKCTVGFLPHLPLISKVNKEFMMLLSISSCYFTFEESNFFELNIFNSSLCTDQMEFSKYLGIAEGCNSSESGWTMYIVSPMHETNNNHHYHHHHAVDDGIDEIHDDYCHMHHNEDSDDSMVSDASSGPSRQGILRGNSKRRSGLRRDQSKHAVNKDLMGKNQRQVEKLYDRRQRAGKEEEYKNRNDNKARKTN</sequence>
<protein>
    <submittedName>
        <fullName evidence="1">Uncharacterized protein</fullName>
    </submittedName>
</protein>
<dbReference type="EMBL" id="CM042051">
    <property type="protein sequence ID" value="KAI3729589.1"/>
    <property type="molecule type" value="Genomic_DNA"/>
</dbReference>
<reference evidence="2" key="1">
    <citation type="journal article" date="2022" name="Mol. Ecol. Resour.">
        <title>The genomes of chicory, endive, great burdock and yacon provide insights into Asteraceae palaeo-polyploidization history and plant inulin production.</title>
        <authorList>
            <person name="Fan W."/>
            <person name="Wang S."/>
            <person name="Wang H."/>
            <person name="Wang A."/>
            <person name="Jiang F."/>
            <person name="Liu H."/>
            <person name="Zhao H."/>
            <person name="Xu D."/>
            <person name="Zhang Y."/>
        </authorList>
    </citation>
    <scope>NUCLEOTIDE SEQUENCE [LARGE SCALE GENOMIC DNA]</scope>
    <source>
        <strain evidence="2">cv. Niubang</strain>
    </source>
</reference>
<comment type="caution">
    <text evidence="1">The sequence shown here is derived from an EMBL/GenBank/DDBJ whole genome shotgun (WGS) entry which is preliminary data.</text>
</comment>
<dbReference type="Proteomes" id="UP001055879">
    <property type="component" value="Linkage Group LG05"/>
</dbReference>
<name>A0ACB9C5L8_ARCLA</name>